<sequence length="127" mass="14503">MMNTLIARNQTFFGKSRLQRQGPFLSTSLFEFSTRQGKLKLDRKSPECPEMSKKVNKVCSDPDFEGDLFLFKARRGRIGDLRNKGFRAHRSYPELMQDPDHDGATTTAAKPFPAPPSYRALDQNPHL</sequence>
<name>A0A8H7EZQ4_AGABI</name>
<gene>
    <name evidence="2" type="ORF">Agabi119p4_7910</name>
</gene>
<evidence type="ECO:0000256" key="1">
    <source>
        <dbReference type="SAM" id="MobiDB-lite"/>
    </source>
</evidence>
<evidence type="ECO:0000313" key="3">
    <source>
        <dbReference type="Proteomes" id="UP000629468"/>
    </source>
</evidence>
<proteinExistence type="predicted"/>
<reference evidence="2 3" key="1">
    <citation type="journal article" name="Sci. Rep.">
        <title>Telomere-to-telomere assembled and centromere annotated genomes of the two main subspecies of the button mushroom Agaricus bisporus reveal especially polymorphic chromosome ends.</title>
        <authorList>
            <person name="Sonnenberg A.S.M."/>
            <person name="Sedaghat-Telgerd N."/>
            <person name="Lavrijssen B."/>
            <person name="Ohm R.A."/>
            <person name="Hendrickx P.M."/>
            <person name="Scholtmeijer K."/>
            <person name="Baars J.J.P."/>
            <person name="van Peer A."/>
        </authorList>
    </citation>
    <scope>NUCLEOTIDE SEQUENCE [LARGE SCALE GENOMIC DNA]</scope>
    <source>
        <strain evidence="2 3">H119_p4</strain>
    </source>
</reference>
<organism evidence="2 3">
    <name type="scientific">Agaricus bisporus var. burnettii</name>
    <dbReference type="NCBI Taxonomy" id="192524"/>
    <lineage>
        <taxon>Eukaryota</taxon>
        <taxon>Fungi</taxon>
        <taxon>Dikarya</taxon>
        <taxon>Basidiomycota</taxon>
        <taxon>Agaricomycotina</taxon>
        <taxon>Agaricomycetes</taxon>
        <taxon>Agaricomycetidae</taxon>
        <taxon>Agaricales</taxon>
        <taxon>Agaricineae</taxon>
        <taxon>Agaricaceae</taxon>
        <taxon>Agaricus</taxon>
    </lineage>
</organism>
<feature type="region of interest" description="Disordered" evidence="1">
    <location>
        <begin position="91"/>
        <end position="127"/>
    </location>
</feature>
<evidence type="ECO:0000313" key="2">
    <source>
        <dbReference type="EMBL" id="KAF7768667.1"/>
    </source>
</evidence>
<protein>
    <submittedName>
        <fullName evidence="2">Uncharacterized protein</fullName>
    </submittedName>
</protein>
<comment type="caution">
    <text evidence="2">The sequence shown here is derived from an EMBL/GenBank/DDBJ whole genome shotgun (WGS) entry which is preliminary data.</text>
</comment>
<accession>A0A8H7EZQ4</accession>
<dbReference type="Proteomes" id="UP000629468">
    <property type="component" value="Unassembled WGS sequence"/>
</dbReference>
<dbReference type="AlphaFoldDB" id="A0A8H7EZQ4"/>
<dbReference type="EMBL" id="JABXXO010000010">
    <property type="protein sequence ID" value="KAF7768667.1"/>
    <property type="molecule type" value="Genomic_DNA"/>
</dbReference>